<dbReference type="AlphaFoldDB" id="A0AAU9M3Y9"/>
<dbReference type="Pfam" id="PF21904">
    <property type="entry name" value="CAND6-7_N"/>
    <property type="match status" value="1"/>
</dbReference>
<proteinExistence type="predicted"/>
<keyword evidence="1" id="KW-0732">Signal</keyword>
<name>A0AAU9M3Y9_9ASTR</name>
<evidence type="ECO:0000313" key="3">
    <source>
        <dbReference type="EMBL" id="CAH1420236.1"/>
    </source>
</evidence>
<protein>
    <recommendedName>
        <fullName evidence="2">CAND6/7 N-terminal domain-containing protein</fullName>
    </recommendedName>
</protein>
<evidence type="ECO:0000259" key="2">
    <source>
        <dbReference type="Pfam" id="PF21904"/>
    </source>
</evidence>
<dbReference type="Proteomes" id="UP001157418">
    <property type="component" value="Unassembled WGS sequence"/>
</dbReference>
<accession>A0AAU9M3Y9</accession>
<keyword evidence="4" id="KW-1185">Reference proteome</keyword>
<evidence type="ECO:0000256" key="1">
    <source>
        <dbReference type="SAM" id="SignalP"/>
    </source>
</evidence>
<dbReference type="GO" id="GO:0016020">
    <property type="term" value="C:membrane"/>
    <property type="evidence" value="ECO:0007669"/>
    <property type="project" value="InterPro"/>
</dbReference>
<dbReference type="GO" id="GO:0005794">
    <property type="term" value="C:Golgi apparatus"/>
    <property type="evidence" value="ECO:0007669"/>
    <property type="project" value="TreeGrafter"/>
</dbReference>
<reference evidence="3 4" key="1">
    <citation type="submission" date="2022-01" db="EMBL/GenBank/DDBJ databases">
        <authorList>
            <person name="Xiong W."/>
            <person name="Schranz E."/>
        </authorList>
    </citation>
    <scope>NUCLEOTIDE SEQUENCE [LARGE SCALE GENOMIC DNA]</scope>
</reference>
<feature type="domain" description="CAND6/7 N-terminal" evidence="2">
    <location>
        <begin position="28"/>
        <end position="166"/>
    </location>
</feature>
<dbReference type="PANTHER" id="PTHR21229">
    <property type="entry name" value="LUNG SEVEN TRANSMEMBRANE RECEPTOR"/>
    <property type="match status" value="1"/>
</dbReference>
<feature type="signal peptide" evidence="1">
    <location>
        <begin position="1"/>
        <end position="24"/>
    </location>
</feature>
<dbReference type="PANTHER" id="PTHR21229:SF2">
    <property type="entry name" value="RE59932P"/>
    <property type="match status" value="1"/>
</dbReference>
<dbReference type="InterPro" id="IPR009637">
    <property type="entry name" value="GPR107/GPR108-like"/>
</dbReference>
<feature type="chain" id="PRO_5043526989" description="CAND6/7 N-terminal domain-containing protein" evidence="1">
    <location>
        <begin position="25"/>
        <end position="204"/>
    </location>
</feature>
<gene>
    <name evidence="3" type="ORF">LVIROSA_LOCUS7720</name>
</gene>
<dbReference type="EMBL" id="CAKMRJ010000923">
    <property type="protein sequence ID" value="CAH1420236.1"/>
    <property type="molecule type" value="Genomic_DNA"/>
</dbReference>
<organism evidence="3 4">
    <name type="scientific">Lactuca virosa</name>
    <dbReference type="NCBI Taxonomy" id="75947"/>
    <lineage>
        <taxon>Eukaryota</taxon>
        <taxon>Viridiplantae</taxon>
        <taxon>Streptophyta</taxon>
        <taxon>Embryophyta</taxon>
        <taxon>Tracheophyta</taxon>
        <taxon>Spermatophyta</taxon>
        <taxon>Magnoliopsida</taxon>
        <taxon>eudicotyledons</taxon>
        <taxon>Gunneridae</taxon>
        <taxon>Pentapetalae</taxon>
        <taxon>asterids</taxon>
        <taxon>campanulids</taxon>
        <taxon>Asterales</taxon>
        <taxon>Asteraceae</taxon>
        <taxon>Cichorioideae</taxon>
        <taxon>Cichorieae</taxon>
        <taxon>Lactucinae</taxon>
        <taxon>Lactuca</taxon>
    </lineage>
</organism>
<dbReference type="InterPro" id="IPR054103">
    <property type="entry name" value="CAND6-7_N"/>
</dbReference>
<comment type="caution">
    <text evidence="3">The sequence shown here is derived from an EMBL/GenBank/DDBJ whole genome shotgun (WGS) entry which is preliminary data.</text>
</comment>
<evidence type="ECO:0000313" key="4">
    <source>
        <dbReference type="Proteomes" id="UP001157418"/>
    </source>
</evidence>
<sequence length="204" mass="23047">MRILEKLLTAVFLYHFIFTAPSTAHIVSLNLQSSNRQMIPLSDFEFTNAGYVSFMFTSIAVTSTSSPTNASHIGFFLQSHDYDFYLHSLETRNQDIFEFQQNTTICPLDFKSNSSVLFTFQNLSHGPQFSFNKSFHVTYSGINSLFFVNCNNESFVTMEGHAELYNIDDGNGNGTTKNFLSAGLTQLPSLYIIFSFIYLSSLGF</sequence>